<proteinExistence type="predicted"/>
<evidence type="ECO:0000313" key="1">
    <source>
        <dbReference type="EMBL" id="DAE92294.1"/>
    </source>
</evidence>
<reference evidence="1" key="1">
    <citation type="journal article" date="2021" name="Proc. Natl. Acad. Sci. U.S.A.">
        <title>A Catalog of Tens of Thousands of Viruses from Human Metagenomes Reveals Hidden Associations with Chronic Diseases.</title>
        <authorList>
            <person name="Tisza M.J."/>
            <person name="Buck C.B."/>
        </authorList>
    </citation>
    <scope>NUCLEOTIDE SEQUENCE</scope>
    <source>
        <strain evidence="1">CtFBb37</strain>
    </source>
</reference>
<protein>
    <submittedName>
        <fullName evidence="1">Uncharacterized protein</fullName>
    </submittedName>
</protein>
<sequence length="38" mass="4572">MFYYIILFAKTHDLFPPRKKMFSPIPPNRTNIAYRVAL</sequence>
<name>A0A8S5RS55_9CAUD</name>
<organism evidence="1">
    <name type="scientific">Siphoviridae sp. ctFBb37</name>
    <dbReference type="NCBI Taxonomy" id="2827565"/>
    <lineage>
        <taxon>Viruses</taxon>
        <taxon>Duplodnaviria</taxon>
        <taxon>Heunggongvirae</taxon>
        <taxon>Uroviricota</taxon>
        <taxon>Caudoviricetes</taxon>
    </lineage>
</organism>
<accession>A0A8S5RS55</accession>
<dbReference type="EMBL" id="BK057796">
    <property type="protein sequence ID" value="DAE92294.1"/>
    <property type="molecule type" value="Genomic_DNA"/>
</dbReference>